<dbReference type="PROSITE" id="PS01124">
    <property type="entry name" value="HTH_ARAC_FAMILY_2"/>
    <property type="match status" value="1"/>
</dbReference>
<dbReference type="EMBL" id="JABXBU010000012">
    <property type="protein sequence ID" value="KAF8789450.1"/>
    <property type="molecule type" value="Genomic_DNA"/>
</dbReference>
<dbReference type="GO" id="GO:0043565">
    <property type="term" value="F:sequence-specific DNA binding"/>
    <property type="evidence" value="ECO:0007669"/>
    <property type="project" value="InterPro"/>
</dbReference>
<evidence type="ECO:0000259" key="1">
    <source>
        <dbReference type="PROSITE" id="PS01124"/>
    </source>
</evidence>
<reference evidence="2" key="2">
    <citation type="submission" date="2020-06" db="EMBL/GenBank/DDBJ databases">
        <authorList>
            <person name="Sheffer M."/>
        </authorList>
    </citation>
    <scope>NUCLEOTIDE SEQUENCE</scope>
</reference>
<name>A0A8T0FJB1_ARGBR</name>
<feature type="domain" description="HTH araC/xylS-type" evidence="1">
    <location>
        <begin position="1"/>
        <end position="37"/>
    </location>
</feature>
<organism evidence="2 3">
    <name type="scientific">Argiope bruennichi</name>
    <name type="common">Wasp spider</name>
    <name type="synonym">Aranea bruennichi</name>
    <dbReference type="NCBI Taxonomy" id="94029"/>
    <lineage>
        <taxon>Eukaryota</taxon>
        <taxon>Metazoa</taxon>
        <taxon>Ecdysozoa</taxon>
        <taxon>Arthropoda</taxon>
        <taxon>Chelicerata</taxon>
        <taxon>Arachnida</taxon>
        <taxon>Araneae</taxon>
        <taxon>Araneomorphae</taxon>
        <taxon>Entelegynae</taxon>
        <taxon>Araneoidea</taxon>
        <taxon>Araneidae</taxon>
        <taxon>Argiope</taxon>
    </lineage>
</organism>
<sequence>MGHLIADITENISYSGYYFPELFQKFFLLSPIDFRKYFAANKFQFCSILSNFFYAEDTETIKIVFRNIDDEDRIKLVCGYTFFRLFNDLIMRDKWHLVELSIREAMPSKGDKNRVKKAYMEFFEGIDPGEMTECVLAESSERQRKRFFELLDEIDSSVCQ</sequence>
<gene>
    <name evidence="2" type="ORF">HNY73_007387</name>
</gene>
<evidence type="ECO:0000313" key="2">
    <source>
        <dbReference type="EMBL" id="KAF8789450.1"/>
    </source>
</evidence>
<dbReference type="AlphaFoldDB" id="A0A8T0FJB1"/>
<comment type="caution">
    <text evidence="2">The sequence shown here is derived from an EMBL/GenBank/DDBJ whole genome shotgun (WGS) entry which is preliminary data.</text>
</comment>
<protein>
    <recommendedName>
        <fullName evidence="1">HTH araC/xylS-type domain-containing protein</fullName>
    </recommendedName>
</protein>
<dbReference type="Proteomes" id="UP000807504">
    <property type="component" value="Unassembled WGS sequence"/>
</dbReference>
<dbReference type="InterPro" id="IPR018060">
    <property type="entry name" value="HTH_AraC"/>
</dbReference>
<proteinExistence type="predicted"/>
<dbReference type="GO" id="GO:0003700">
    <property type="term" value="F:DNA-binding transcription factor activity"/>
    <property type="evidence" value="ECO:0007669"/>
    <property type="project" value="InterPro"/>
</dbReference>
<evidence type="ECO:0000313" key="3">
    <source>
        <dbReference type="Proteomes" id="UP000807504"/>
    </source>
</evidence>
<reference evidence="2" key="1">
    <citation type="journal article" date="2020" name="bioRxiv">
        <title>Chromosome-level reference genome of the European wasp spider Argiope bruennichi: a resource for studies on range expansion and evolutionary adaptation.</title>
        <authorList>
            <person name="Sheffer M.M."/>
            <person name="Hoppe A."/>
            <person name="Krehenwinkel H."/>
            <person name="Uhl G."/>
            <person name="Kuss A.W."/>
            <person name="Jensen L."/>
            <person name="Jensen C."/>
            <person name="Gillespie R.G."/>
            <person name="Hoff K.J."/>
            <person name="Prost S."/>
        </authorList>
    </citation>
    <scope>NUCLEOTIDE SEQUENCE</scope>
</reference>
<accession>A0A8T0FJB1</accession>
<keyword evidence="3" id="KW-1185">Reference proteome</keyword>